<dbReference type="SUPFAM" id="SSF46894">
    <property type="entry name" value="C-terminal effector domain of the bipartite response regulators"/>
    <property type="match status" value="2"/>
</dbReference>
<dbReference type="PANTHER" id="PTHR35807">
    <property type="entry name" value="TRANSCRIPTIONAL REGULATOR REDD-RELATED"/>
    <property type="match status" value="1"/>
</dbReference>
<dbReference type="GO" id="GO:0000160">
    <property type="term" value="P:phosphorelay signal transduction system"/>
    <property type="evidence" value="ECO:0007669"/>
    <property type="project" value="InterPro"/>
</dbReference>
<dbReference type="InterPro" id="IPR011990">
    <property type="entry name" value="TPR-like_helical_dom_sf"/>
</dbReference>
<evidence type="ECO:0000259" key="7">
    <source>
        <dbReference type="PROSITE" id="PS51755"/>
    </source>
</evidence>
<dbReference type="GO" id="GO:0006355">
    <property type="term" value="P:regulation of DNA-templated transcription"/>
    <property type="evidence" value="ECO:0007669"/>
    <property type="project" value="InterPro"/>
</dbReference>
<dbReference type="Pfam" id="PF03704">
    <property type="entry name" value="BTAD"/>
    <property type="match status" value="1"/>
</dbReference>
<evidence type="ECO:0000259" key="6">
    <source>
        <dbReference type="PROSITE" id="PS50043"/>
    </source>
</evidence>
<dbReference type="Pfam" id="PF13191">
    <property type="entry name" value="AAA_16"/>
    <property type="match status" value="1"/>
</dbReference>
<dbReference type="InterPro" id="IPR001867">
    <property type="entry name" value="OmpR/PhoB-type_DNA-bd"/>
</dbReference>
<dbReference type="SMART" id="SM00862">
    <property type="entry name" value="Trans_reg_C"/>
    <property type="match status" value="1"/>
</dbReference>
<evidence type="ECO:0000256" key="3">
    <source>
        <dbReference type="ARBA" id="ARBA00023125"/>
    </source>
</evidence>
<dbReference type="PROSITE" id="PS51755">
    <property type="entry name" value="OMPR_PHOB"/>
    <property type="match status" value="1"/>
</dbReference>
<dbReference type="SUPFAM" id="SSF52540">
    <property type="entry name" value="P-loop containing nucleoside triphosphate hydrolases"/>
    <property type="match status" value="1"/>
</dbReference>
<dbReference type="Gene3D" id="1.10.10.10">
    <property type="entry name" value="Winged helix-like DNA-binding domain superfamily/Winged helix DNA-binding domain"/>
    <property type="match status" value="2"/>
</dbReference>
<comment type="caution">
    <text evidence="8">The sequence shown here is derived from an EMBL/GenBank/DDBJ whole genome shotgun (WGS) entry which is preliminary data.</text>
</comment>
<dbReference type="STRING" id="1912961.BU204_10435"/>
<keyword evidence="4" id="KW-0804">Transcription</keyword>
<name>A0A1Q8CTC4_9PSEU</name>
<protein>
    <recommendedName>
        <fullName evidence="10">OmpR/PhoB-type domain-containing protein</fullName>
    </recommendedName>
</protein>
<dbReference type="SMART" id="SM01043">
    <property type="entry name" value="BTAD"/>
    <property type="match status" value="1"/>
</dbReference>
<dbReference type="SMART" id="SM00421">
    <property type="entry name" value="HTH_LUXR"/>
    <property type="match status" value="1"/>
</dbReference>
<dbReference type="Gene3D" id="1.25.40.10">
    <property type="entry name" value="Tetratricopeptide repeat domain"/>
    <property type="match status" value="1"/>
</dbReference>
<dbReference type="PROSITE" id="PS50043">
    <property type="entry name" value="HTH_LUXR_2"/>
    <property type="match status" value="1"/>
</dbReference>
<dbReference type="GO" id="GO:0003677">
    <property type="term" value="F:DNA binding"/>
    <property type="evidence" value="ECO:0007669"/>
    <property type="project" value="UniProtKB-UniRule"/>
</dbReference>
<dbReference type="Pfam" id="PF00196">
    <property type="entry name" value="GerE"/>
    <property type="match status" value="1"/>
</dbReference>
<dbReference type="InterPro" id="IPR041664">
    <property type="entry name" value="AAA_16"/>
</dbReference>
<dbReference type="SMART" id="SM00382">
    <property type="entry name" value="AAA"/>
    <property type="match status" value="1"/>
</dbReference>
<feature type="domain" description="OmpR/PhoB-type" evidence="7">
    <location>
        <begin position="1"/>
        <end position="100"/>
    </location>
</feature>
<dbReference type="Gene3D" id="3.40.50.300">
    <property type="entry name" value="P-loop containing nucleotide triphosphate hydrolases"/>
    <property type="match status" value="1"/>
</dbReference>
<evidence type="ECO:0000313" key="8">
    <source>
        <dbReference type="EMBL" id="OLF17625.1"/>
    </source>
</evidence>
<evidence type="ECO:0000256" key="5">
    <source>
        <dbReference type="PROSITE-ProRule" id="PRU01091"/>
    </source>
</evidence>
<dbReference type="Pfam" id="PF00486">
    <property type="entry name" value="Trans_reg_C"/>
    <property type="match status" value="1"/>
</dbReference>
<dbReference type="OrthoDB" id="3645321at2"/>
<evidence type="ECO:0000313" key="9">
    <source>
        <dbReference type="Proteomes" id="UP000185596"/>
    </source>
</evidence>
<evidence type="ECO:0000256" key="2">
    <source>
        <dbReference type="ARBA" id="ARBA00023015"/>
    </source>
</evidence>
<dbReference type="PANTHER" id="PTHR35807:SF1">
    <property type="entry name" value="TRANSCRIPTIONAL REGULATOR REDD"/>
    <property type="match status" value="1"/>
</dbReference>
<evidence type="ECO:0008006" key="10">
    <source>
        <dbReference type="Google" id="ProtNLM"/>
    </source>
</evidence>
<dbReference type="InterPro" id="IPR036388">
    <property type="entry name" value="WH-like_DNA-bd_sf"/>
</dbReference>
<dbReference type="CDD" id="cd15831">
    <property type="entry name" value="BTAD"/>
    <property type="match status" value="1"/>
</dbReference>
<dbReference type="InterPro" id="IPR005158">
    <property type="entry name" value="BTAD"/>
</dbReference>
<feature type="DNA-binding region" description="OmpR/PhoB-type" evidence="5">
    <location>
        <begin position="1"/>
        <end position="100"/>
    </location>
</feature>
<keyword evidence="9" id="KW-1185">Reference proteome</keyword>
<feature type="domain" description="HTH luxR-type" evidence="6">
    <location>
        <begin position="1125"/>
        <end position="1190"/>
    </location>
</feature>
<reference evidence="8 9" key="1">
    <citation type="submission" date="2016-12" db="EMBL/GenBank/DDBJ databases">
        <title>The draft genome sequence of Actinophytocola sp. 11-183.</title>
        <authorList>
            <person name="Wang W."/>
            <person name="Yuan L."/>
        </authorList>
    </citation>
    <scope>NUCLEOTIDE SEQUENCE [LARGE SCALE GENOMIC DNA]</scope>
    <source>
        <strain evidence="8 9">11-183</strain>
    </source>
</reference>
<dbReference type="InterPro" id="IPR027417">
    <property type="entry name" value="P-loop_NTPase"/>
</dbReference>
<evidence type="ECO:0000256" key="1">
    <source>
        <dbReference type="ARBA" id="ARBA00005820"/>
    </source>
</evidence>
<dbReference type="InterPro" id="IPR003593">
    <property type="entry name" value="AAA+_ATPase"/>
</dbReference>
<proteinExistence type="inferred from homology"/>
<comment type="similarity">
    <text evidence="1">Belongs to the AfsR/DnrI/RedD regulatory family.</text>
</comment>
<dbReference type="AlphaFoldDB" id="A0A1Q8CTC4"/>
<dbReference type="InterPro" id="IPR016032">
    <property type="entry name" value="Sig_transdc_resp-reg_C-effctor"/>
</dbReference>
<dbReference type="SUPFAM" id="SSF48452">
    <property type="entry name" value="TPR-like"/>
    <property type="match status" value="2"/>
</dbReference>
<evidence type="ECO:0000256" key="4">
    <source>
        <dbReference type="ARBA" id="ARBA00023163"/>
    </source>
</evidence>
<organism evidence="8 9">
    <name type="scientific">Actinophytocola xanthii</name>
    <dbReference type="NCBI Taxonomy" id="1912961"/>
    <lineage>
        <taxon>Bacteria</taxon>
        <taxon>Bacillati</taxon>
        <taxon>Actinomycetota</taxon>
        <taxon>Actinomycetes</taxon>
        <taxon>Pseudonocardiales</taxon>
        <taxon>Pseudonocardiaceae</taxon>
    </lineage>
</organism>
<gene>
    <name evidence="8" type="ORF">BU204_10435</name>
</gene>
<sequence>MAGSAALRVQLLGPVRAWRGDDEIELGSARRRAVFAMLALRANEAVSLAELVDGIWGEQPPARAIGILHTYIYDLRRALDPTRDRQAVLATVESSYLLRLAPEHRDEHRFHELHELARRHWGRGDLAAALRAVDAARALWQGTALQGLAGPFAELHRARLGELRITVAEHHGALLLARGDHSAAVRELSDVVAAFPFRETARGLLMVALNQDGRRDEALDLYREIEQMLRDAQGIEPGRQLRHLRQRVAGGEPISVDDIGLGMGEPVPPTAIAGPLARLGRARPEPPDVLVGRDDELSWLRSQLVRLGEGHGGCVWLEGEPGIGKTALLAAALADSANGSRVVWTSADGLIDERRDEAAAGSGSVAVDRAVALVERLCVERPLVFVIDDLERLDDAGTAVWHRLSRLTRRLPLLLLGACQAGSTIERKRVRDTVGAVGGRVLDIGPLARADLVRLAEHTLGVACGPVLRDVLRVVAGNPAHVLQLLDAVRGFDTLPTATSEAELSQAWRHELAAAQRRRGWARFDALTPRAQDVLRSAALLGAKLDIADLAAVLHSSADDLLDAVQEVISARLMLDSGSGLAFSDQRLRQALLAEWPPDRLAAAHRAAAAALAGAGAAVERVAGQLRATPLDAWSVRWLLDNVEALATRDPGTAVELVERAVAGSLLAEREREALAVRGVRLAHRLGRRPERAARSVLETTGDPEHAGEMRWILAQLDDDAGATEKAIADLLAAEADPTVPDAWRARYHALRARLERVDGGDLDALSRTASAALEQATKAADAAAIGSALSSMWFVATARRDNASALRYVDKALGVVGTAPEFLQLRLELLSGRAATLQNLDRLDEASEALAGMRAVAERMRTSASVAYVSLAVHHYWLGAWDEALAALTHLDAGGAADRTVDLLVQAPLVRHGVAAVIAARRGDAASLWTHLRAADACPLITVGDQDYSGFVLVARAIEAGGRAGPRAELSALDPLLDLGYGRFIFRHQWLPRIMRLALETGDHTRVRAAARVSEIESERETPPTRAHATERWCRALRDRDADALLAVGGYFADVGRLVQRGEVLVDAAIVLAELGKIDPARRTFREAMSVLGGFGATTDIGRAQERMRELGVDEADQPQFGPMVTGWHELSDVERRIAELVAAGMSNPEIAAELTLSRLAVQAQLSHVMRKLAVPSRDELAKKIADALSTS</sequence>
<dbReference type="EMBL" id="MSIE01000015">
    <property type="protein sequence ID" value="OLF17625.1"/>
    <property type="molecule type" value="Genomic_DNA"/>
</dbReference>
<keyword evidence="3 5" id="KW-0238">DNA-binding</keyword>
<dbReference type="InterPro" id="IPR051677">
    <property type="entry name" value="AfsR-DnrI-RedD_regulator"/>
</dbReference>
<dbReference type="RefSeq" id="WP_075125417.1">
    <property type="nucleotide sequence ID" value="NZ_MSIE01000015.1"/>
</dbReference>
<dbReference type="CDD" id="cd06170">
    <property type="entry name" value="LuxR_C_like"/>
    <property type="match status" value="1"/>
</dbReference>
<accession>A0A1Q8CTC4</accession>
<keyword evidence="2" id="KW-0805">Transcription regulation</keyword>
<dbReference type="Proteomes" id="UP000185596">
    <property type="component" value="Unassembled WGS sequence"/>
</dbReference>
<dbReference type="InterPro" id="IPR000792">
    <property type="entry name" value="Tscrpt_reg_LuxR_C"/>
</dbReference>